<protein>
    <submittedName>
        <fullName evidence="1">ATP-binding protein</fullName>
    </submittedName>
</protein>
<keyword evidence="1" id="KW-0547">Nucleotide-binding</keyword>
<sequence>MTRSTEGFAPHPHIGGRTAALRALAAWRMEWPGSPRVIVLTGAPGSGVSRLVTGFLMLCDPEFRKQLPLDEMDPATVPPELPAPAAPSAEGRTSAQVLWALADHFDLVSDDTDEVYAELAALEQPVHVVVPDVDRAGPVPTVGEPARLVNDVLKRLAATETVRLLAEAPRPLAAELASGLGAGIVQVIDLDAPEWADQAALVRQAEAALDPQFGAPELPFTTDPAARRALAEVWGRRARSNALSVELTARCVLTAPDGFDPSAADAPTNVGDVLDWHARRVGCPPETLRSLLSPLALSEGRGEGLPVHLWVRLANAVGGQDLSGLAAESMLAIGPFVQPVGDDGEGGPTRLRLLHPAVADAVRATLPNVRTVQSRLAMALLEAVPEQDWSQADPYVRDHIAGHTLDAGLLPQLLTDPGLFVYADPLALRTAVESVPLESVGSPGRTYLRTAPLLTRTQASAELRAALLESAFVEDGLEDYASAVRQLGLDLPWQTLWSVRLPNVRGATVGYVPTAQGHAPVAVVMVPADTPGAAPVATEGAADQRLGLLIHSLTAPSAPLPDIDPQRILRPTAEERAAAPLALSRGADYLRVWDQAAGRIVAALISDTPFLAADLSPEGILLTATEHGVKALRIRPPASAIAS</sequence>
<evidence type="ECO:0000313" key="2">
    <source>
        <dbReference type="Proteomes" id="UP001237105"/>
    </source>
</evidence>
<reference evidence="1 2" key="1">
    <citation type="submission" date="2023-05" db="EMBL/GenBank/DDBJ databases">
        <title>Draft genome sequence of Streptomyces sp. B-S-A12 isolated from a cave soil in Thailand.</title>
        <authorList>
            <person name="Chamroensaksri N."/>
            <person name="Muangham S."/>
        </authorList>
    </citation>
    <scope>NUCLEOTIDE SEQUENCE [LARGE SCALE GENOMIC DNA]</scope>
    <source>
        <strain evidence="1 2">B-S-A12</strain>
    </source>
</reference>
<keyword evidence="2" id="KW-1185">Reference proteome</keyword>
<keyword evidence="1" id="KW-0067">ATP-binding</keyword>
<evidence type="ECO:0000313" key="1">
    <source>
        <dbReference type="EMBL" id="MDI3420751.1"/>
    </source>
</evidence>
<accession>A0ABT6SZC4</accession>
<dbReference type="EMBL" id="JASCIS010000019">
    <property type="protein sequence ID" value="MDI3420751.1"/>
    <property type="molecule type" value="Genomic_DNA"/>
</dbReference>
<dbReference type="Proteomes" id="UP001237105">
    <property type="component" value="Unassembled WGS sequence"/>
</dbReference>
<dbReference type="GO" id="GO:0005524">
    <property type="term" value="F:ATP binding"/>
    <property type="evidence" value="ECO:0007669"/>
    <property type="project" value="UniProtKB-KW"/>
</dbReference>
<dbReference type="RefSeq" id="WP_282536627.1">
    <property type="nucleotide sequence ID" value="NZ_JASCIS010000019.1"/>
</dbReference>
<name>A0ABT6SZC4_9ACTN</name>
<proteinExistence type="predicted"/>
<organism evidence="1 2">
    <name type="scientific">Streptomyces luteolus</name>
    <dbReference type="NCBI Taxonomy" id="3043615"/>
    <lineage>
        <taxon>Bacteria</taxon>
        <taxon>Bacillati</taxon>
        <taxon>Actinomycetota</taxon>
        <taxon>Actinomycetes</taxon>
        <taxon>Kitasatosporales</taxon>
        <taxon>Streptomycetaceae</taxon>
        <taxon>Streptomyces</taxon>
    </lineage>
</organism>
<comment type="caution">
    <text evidence="1">The sequence shown here is derived from an EMBL/GenBank/DDBJ whole genome shotgun (WGS) entry which is preliminary data.</text>
</comment>
<gene>
    <name evidence="1" type="ORF">QIT00_19700</name>
</gene>